<dbReference type="Proteomes" id="UP001631969">
    <property type="component" value="Unassembled WGS sequence"/>
</dbReference>
<evidence type="ECO:0000313" key="2">
    <source>
        <dbReference type="Proteomes" id="UP001631969"/>
    </source>
</evidence>
<name>A0ACC7NXP3_9BACL</name>
<comment type="caution">
    <text evidence="1">The sequence shown here is derived from an EMBL/GenBank/DDBJ whole genome shotgun (WGS) entry which is preliminary data.</text>
</comment>
<gene>
    <name evidence="1" type="ORF">ACI1P1_14770</name>
</gene>
<dbReference type="EMBL" id="JBJURJ010000009">
    <property type="protein sequence ID" value="MFM9329554.1"/>
    <property type="molecule type" value="Genomic_DNA"/>
</dbReference>
<accession>A0ACC7NXP3</accession>
<keyword evidence="1" id="KW-0378">Hydrolase</keyword>
<sequence length="241" mass="24615">MMEAQHTKHVRILVIAAVDAEREAIVKGLGGDSRFDVRASGAGVGMAAATAGAALAAGGYTLAVSAGIGGGFPGQAPVGSVVIADAIIAADLGAETPEGFRTARELGFGSNRLPAQAELGAKLQAVLAERFPGRRVLTGPVLTVSTATGTAPTAAAWERRHPGAAAEAMEGYGVACAASLFGLPCMEVRGISNAVGPRDRTAWRIGEALQALEEAFAAFRELLDRLGPDAAELTYIQEVQH</sequence>
<keyword evidence="1" id="KW-0326">Glycosidase</keyword>
<keyword evidence="2" id="KW-1185">Reference proteome</keyword>
<reference evidence="1" key="1">
    <citation type="submission" date="2024-12" db="EMBL/GenBank/DDBJ databases">
        <authorList>
            <person name="Wu N."/>
        </authorList>
    </citation>
    <scope>NUCLEOTIDE SEQUENCE</scope>
    <source>
        <strain evidence="1">P15</strain>
    </source>
</reference>
<dbReference type="EC" id="3.2.2.26" evidence="1"/>
<protein>
    <submittedName>
        <fullName evidence="1">Futalosine hydrolase</fullName>
        <ecNumber evidence="1">3.2.2.26</ecNumber>
    </submittedName>
</protein>
<evidence type="ECO:0000313" key="1">
    <source>
        <dbReference type="EMBL" id="MFM9329554.1"/>
    </source>
</evidence>
<proteinExistence type="predicted"/>
<organism evidence="1 2">
    <name type="scientific">Paenibacillus mesotrionivorans</name>
    <dbReference type="NCBI Taxonomy" id="3160968"/>
    <lineage>
        <taxon>Bacteria</taxon>
        <taxon>Bacillati</taxon>
        <taxon>Bacillota</taxon>
        <taxon>Bacilli</taxon>
        <taxon>Bacillales</taxon>
        <taxon>Paenibacillaceae</taxon>
        <taxon>Paenibacillus</taxon>
    </lineage>
</organism>